<reference evidence="8" key="1">
    <citation type="submission" date="2021-01" db="EMBL/GenBank/DDBJ databases">
        <title>Whole genome shotgun sequence of Virgisporangium aliadipatigenens NBRC 105644.</title>
        <authorList>
            <person name="Komaki H."/>
            <person name="Tamura T."/>
        </authorList>
    </citation>
    <scope>NUCLEOTIDE SEQUENCE</scope>
    <source>
        <strain evidence="8">NBRC 105644</strain>
    </source>
</reference>
<evidence type="ECO:0000313" key="9">
    <source>
        <dbReference type="Proteomes" id="UP000619260"/>
    </source>
</evidence>
<dbReference type="InterPro" id="IPR007627">
    <property type="entry name" value="RNA_pol_sigma70_r2"/>
</dbReference>
<evidence type="ECO:0000256" key="5">
    <source>
        <dbReference type="ARBA" id="ARBA00023163"/>
    </source>
</evidence>
<proteinExistence type="inferred from homology"/>
<dbReference type="CDD" id="cd06171">
    <property type="entry name" value="Sigma70_r4"/>
    <property type="match status" value="1"/>
</dbReference>
<dbReference type="RefSeq" id="WP_203902742.1">
    <property type="nucleotide sequence ID" value="NZ_BOPF01000025.1"/>
</dbReference>
<evidence type="ECO:0000256" key="2">
    <source>
        <dbReference type="ARBA" id="ARBA00023015"/>
    </source>
</evidence>
<dbReference type="PANTHER" id="PTHR43133">
    <property type="entry name" value="RNA POLYMERASE ECF-TYPE SIGMA FACTO"/>
    <property type="match status" value="1"/>
</dbReference>
<dbReference type="Pfam" id="PF08281">
    <property type="entry name" value="Sigma70_r4_2"/>
    <property type="match status" value="1"/>
</dbReference>
<feature type="domain" description="RNA polymerase sigma factor 70 region 4 type 2" evidence="7">
    <location>
        <begin position="119"/>
        <end position="171"/>
    </location>
</feature>
<dbReference type="SUPFAM" id="SSF88659">
    <property type="entry name" value="Sigma3 and sigma4 domains of RNA polymerase sigma factors"/>
    <property type="match status" value="1"/>
</dbReference>
<dbReference type="InterPro" id="IPR039425">
    <property type="entry name" value="RNA_pol_sigma-70-like"/>
</dbReference>
<dbReference type="InterPro" id="IPR014284">
    <property type="entry name" value="RNA_pol_sigma-70_dom"/>
</dbReference>
<keyword evidence="4" id="KW-0238">DNA-binding</keyword>
<protein>
    <recommendedName>
        <fullName evidence="10">Sigma-70 family RNA polymerase sigma factor</fullName>
    </recommendedName>
</protein>
<feature type="domain" description="RNA polymerase sigma-70 region 2" evidence="6">
    <location>
        <begin position="30"/>
        <end position="89"/>
    </location>
</feature>
<dbReference type="SUPFAM" id="SSF88946">
    <property type="entry name" value="Sigma2 domain of RNA polymerase sigma factors"/>
    <property type="match status" value="1"/>
</dbReference>
<dbReference type="PANTHER" id="PTHR43133:SF8">
    <property type="entry name" value="RNA POLYMERASE SIGMA FACTOR HI_1459-RELATED"/>
    <property type="match status" value="1"/>
</dbReference>
<name>A0A8J3YSR9_9ACTN</name>
<evidence type="ECO:0000256" key="4">
    <source>
        <dbReference type="ARBA" id="ARBA00023125"/>
    </source>
</evidence>
<dbReference type="InterPro" id="IPR013325">
    <property type="entry name" value="RNA_pol_sigma_r2"/>
</dbReference>
<evidence type="ECO:0000256" key="1">
    <source>
        <dbReference type="ARBA" id="ARBA00010641"/>
    </source>
</evidence>
<comment type="caution">
    <text evidence="8">The sequence shown here is derived from an EMBL/GenBank/DDBJ whole genome shotgun (WGS) entry which is preliminary data.</text>
</comment>
<evidence type="ECO:0000313" key="8">
    <source>
        <dbReference type="EMBL" id="GIJ49275.1"/>
    </source>
</evidence>
<evidence type="ECO:0008006" key="10">
    <source>
        <dbReference type="Google" id="ProtNLM"/>
    </source>
</evidence>
<keyword evidence="5" id="KW-0804">Transcription</keyword>
<accession>A0A8J3YSR9</accession>
<evidence type="ECO:0000256" key="3">
    <source>
        <dbReference type="ARBA" id="ARBA00023082"/>
    </source>
</evidence>
<dbReference type="InterPro" id="IPR013324">
    <property type="entry name" value="RNA_pol_sigma_r3/r4-like"/>
</dbReference>
<keyword evidence="9" id="KW-1185">Reference proteome</keyword>
<sequence length="188" mass="21859">MPSHTDDRRSDDIVVHDFERFHALTYSAAVRGARRWTGGNDHDTKDLVQDAYLRMMTDWQRHAGRCLRESRAYLLATVKNKAIDLYRSSVRLNEFTAVYDVCPRGPDVDALVDRLSLHRAVRELLDEQPPVRRLVVILYFVHDYTYAEISRALHIAESTARTHVERTRAALKPHQHRLDEILRGDELS</sequence>
<dbReference type="EMBL" id="BOPF01000025">
    <property type="protein sequence ID" value="GIJ49275.1"/>
    <property type="molecule type" value="Genomic_DNA"/>
</dbReference>
<dbReference type="GO" id="GO:0006352">
    <property type="term" value="P:DNA-templated transcription initiation"/>
    <property type="evidence" value="ECO:0007669"/>
    <property type="project" value="InterPro"/>
</dbReference>
<dbReference type="Gene3D" id="1.10.1740.10">
    <property type="match status" value="1"/>
</dbReference>
<organism evidence="8 9">
    <name type="scientific">Virgisporangium aliadipatigenens</name>
    <dbReference type="NCBI Taxonomy" id="741659"/>
    <lineage>
        <taxon>Bacteria</taxon>
        <taxon>Bacillati</taxon>
        <taxon>Actinomycetota</taxon>
        <taxon>Actinomycetes</taxon>
        <taxon>Micromonosporales</taxon>
        <taxon>Micromonosporaceae</taxon>
        <taxon>Virgisporangium</taxon>
    </lineage>
</organism>
<dbReference type="GO" id="GO:0003677">
    <property type="term" value="F:DNA binding"/>
    <property type="evidence" value="ECO:0007669"/>
    <property type="project" value="UniProtKB-KW"/>
</dbReference>
<dbReference type="Pfam" id="PF04542">
    <property type="entry name" value="Sigma70_r2"/>
    <property type="match status" value="1"/>
</dbReference>
<keyword evidence="2" id="KW-0805">Transcription regulation</keyword>
<keyword evidence="3" id="KW-0731">Sigma factor</keyword>
<dbReference type="InterPro" id="IPR013249">
    <property type="entry name" value="RNA_pol_sigma70_r4_t2"/>
</dbReference>
<comment type="similarity">
    <text evidence="1">Belongs to the sigma-70 factor family. ECF subfamily.</text>
</comment>
<dbReference type="GO" id="GO:0016987">
    <property type="term" value="F:sigma factor activity"/>
    <property type="evidence" value="ECO:0007669"/>
    <property type="project" value="UniProtKB-KW"/>
</dbReference>
<dbReference type="NCBIfam" id="TIGR02937">
    <property type="entry name" value="sigma70-ECF"/>
    <property type="match status" value="1"/>
</dbReference>
<dbReference type="Gene3D" id="1.10.10.10">
    <property type="entry name" value="Winged helix-like DNA-binding domain superfamily/Winged helix DNA-binding domain"/>
    <property type="match status" value="1"/>
</dbReference>
<evidence type="ECO:0000259" key="7">
    <source>
        <dbReference type="Pfam" id="PF08281"/>
    </source>
</evidence>
<dbReference type="Proteomes" id="UP000619260">
    <property type="component" value="Unassembled WGS sequence"/>
</dbReference>
<dbReference type="InterPro" id="IPR036388">
    <property type="entry name" value="WH-like_DNA-bd_sf"/>
</dbReference>
<evidence type="ECO:0000259" key="6">
    <source>
        <dbReference type="Pfam" id="PF04542"/>
    </source>
</evidence>
<gene>
    <name evidence="8" type="ORF">Val02_61610</name>
</gene>
<dbReference type="AlphaFoldDB" id="A0A8J3YSR9"/>